<feature type="transmembrane region" description="Helical" evidence="1">
    <location>
        <begin position="242"/>
        <end position="262"/>
    </location>
</feature>
<dbReference type="EMBL" id="QFFJ01000001">
    <property type="protein sequence ID" value="RBL93807.1"/>
    <property type="molecule type" value="Genomic_DNA"/>
</dbReference>
<dbReference type="InterPro" id="IPR001611">
    <property type="entry name" value="Leu-rich_rpt"/>
</dbReference>
<feature type="transmembrane region" description="Helical" evidence="1">
    <location>
        <begin position="151"/>
        <end position="171"/>
    </location>
</feature>
<sequence>MIPAFTYLPFGFFLKTRLIGNFKRISWLFIYFIPGIFLYYYAVALPGLSALGLLVLGILLVNYVYDNGYLENDVLTIKKEAKPTLRLSPEAISNIQANLGKIVTLRLIICSLLLAAYAGISPDATAFWTMLAILACLQVLYLIYNRIRNIGNLFLIIPLSYIRFYGFILPFVRGSELGLFIIFSLFLYPFPKFIEFSTMPRYKKVFPYADSFNMDTFRVKYYFVYASVSGIISYVYKVPFGYLFFLVGLFYFLFRLIGLLALRRTMVLKDFQDNFGRSKAKK</sequence>
<dbReference type="PROSITE" id="PS51450">
    <property type="entry name" value="LRR"/>
    <property type="match status" value="1"/>
</dbReference>
<feature type="transmembrane region" description="Helical" evidence="1">
    <location>
        <begin position="177"/>
        <end position="198"/>
    </location>
</feature>
<feature type="transmembrane region" description="Helical" evidence="1">
    <location>
        <begin position="126"/>
        <end position="144"/>
    </location>
</feature>
<dbReference type="RefSeq" id="WP_113616393.1">
    <property type="nucleotide sequence ID" value="NZ_QFFJ01000001.1"/>
</dbReference>
<reference evidence="2 3" key="1">
    <citation type="submission" date="2018-05" db="EMBL/GenBank/DDBJ databases">
        <title>Chitinophaga sp. K3CV102501T nov., isolated from isolated from a monsoon evergreen broad-leaved forest soil.</title>
        <authorList>
            <person name="Lv Y."/>
        </authorList>
    </citation>
    <scope>NUCLEOTIDE SEQUENCE [LARGE SCALE GENOMIC DNA]</scope>
    <source>
        <strain evidence="2 3">GDMCC 1.1325</strain>
    </source>
</reference>
<feature type="transmembrane region" description="Helical" evidence="1">
    <location>
        <begin position="103"/>
        <end position="120"/>
    </location>
</feature>
<evidence type="ECO:0000256" key="1">
    <source>
        <dbReference type="SAM" id="Phobius"/>
    </source>
</evidence>
<dbReference type="AlphaFoldDB" id="A0A365Y5E5"/>
<feature type="transmembrane region" description="Helical" evidence="1">
    <location>
        <begin position="25"/>
        <end position="42"/>
    </location>
</feature>
<keyword evidence="3" id="KW-1185">Reference proteome</keyword>
<dbReference type="Proteomes" id="UP000253410">
    <property type="component" value="Unassembled WGS sequence"/>
</dbReference>
<accession>A0A365Y5E5</accession>
<evidence type="ECO:0000313" key="2">
    <source>
        <dbReference type="EMBL" id="RBL93807.1"/>
    </source>
</evidence>
<gene>
    <name evidence="2" type="ORF">DF182_15030</name>
</gene>
<evidence type="ECO:0000313" key="3">
    <source>
        <dbReference type="Proteomes" id="UP000253410"/>
    </source>
</evidence>
<evidence type="ECO:0008006" key="4">
    <source>
        <dbReference type="Google" id="ProtNLM"/>
    </source>
</evidence>
<proteinExistence type="predicted"/>
<feature type="transmembrane region" description="Helical" evidence="1">
    <location>
        <begin position="48"/>
        <end position="65"/>
    </location>
</feature>
<keyword evidence="1" id="KW-0812">Transmembrane</keyword>
<dbReference type="OrthoDB" id="6194141at2"/>
<protein>
    <recommendedName>
        <fullName evidence="4">Prenyltransferase</fullName>
    </recommendedName>
</protein>
<comment type="caution">
    <text evidence="2">The sequence shown here is derived from an EMBL/GenBank/DDBJ whole genome shotgun (WGS) entry which is preliminary data.</text>
</comment>
<keyword evidence="1" id="KW-1133">Transmembrane helix</keyword>
<organism evidence="2 3">
    <name type="scientific">Chitinophaga flava</name>
    <dbReference type="NCBI Taxonomy" id="2259036"/>
    <lineage>
        <taxon>Bacteria</taxon>
        <taxon>Pseudomonadati</taxon>
        <taxon>Bacteroidota</taxon>
        <taxon>Chitinophagia</taxon>
        <taxon>Chitinophagales</taxon>
        <taxon>Chitinophagaceae</taxon>
        <taxon>Chitinophaga</taxon>
    </lineage>
</organism>
<feature type="transmembrane region" description="Helical" evidence="1">
    <location>
        <begin position="219"/>
        <end position="236"/>
    </location>
</feature>
<name>A0A365Y5E5_9BACT</name>
<keyword evidence="1" id="KW-0472">Membrane</keyword>